<dbReference type="WBParaSite" id="PDA_v2.g20541.t1">
    <property type="protein sequence ID" value="PDA_v2.g20541.t1"/>
    <property type="gene ID" value="PDA_v2.g20541"/>
</dbReference>
<evidence type="ECO:0000313" key="1">
    <source>
        <dbReference type="Proteomes" id="UP000887578"/>
    </source>
</evidence>
<dbReference type="AlphaFoldDB" id="A0A914Q085"/>
<protein>
    <submittedName>
        <fullName evidence="2">Uncharacterized protein</fullName>
    </submittedName>
</protein>
<dbReference type="Proteomes" id="UP000887578">
    <property type="component" value="Unplaced"/>
</dbReference>
<dbReference type="InterPro" id="IPR011333">
    <property type="entry name" value="SKP1/BTB/POZ_sf"/>
</dbReference>
<accession>A0A914Q085</accession>
<proteinExistence type="predicted"/>
<name>A0A914Q085_9BILA</name>
<evidence type="ECO:0000313" key="2">
    <source>
        <dbReference type="WBParaSite" id="PDA_v2.g20541.t1"/>
    </source>
</evidence>
<keyword evidence="1" id="KW-1185">Reference proteome</keyword>
<reference evidence="2" key="1">
    <citation type="submission" date="2022-11" db="UniProtKB">
        <authorList>
            <consortium name="WormBaseParasite"/>
        </authorList>
    </citation>
    <scope>IDENTIFICATION</scope>
</reference>
<sequence>MKTDMKEKAENKVEIIEFEPKIVEAAIAFCYDQNISEFLRRETNLCGLFQFANKYDMQVFMSFLEPYFTDTVSPKNICLFTATVFLTSPQKLQEFCRRILTIFVKQGIQIENIQILGNDFVAELSEKFVK</sequence>
<dbReference type="Gene3D" id="3.30.710.10">
    <property type="entry name" value="Potassium Channel Kv1.1, Chain A"/>
    <property type="match status" value="1"/>
</dbReference>
<organism evidence="1 2">
    <name type="scientific">Panagrolaimus davidi</name>
    <dbReference type="NCBI Taxonomy" id="227884"/>
    <lineage>
        <taxon>Eukaryota</taxon>
        <taxon>Metazoa</taxon>
        <taxon>Ecdysozoa</taxon>
        <taxon>Nematoda</taxon>
        <taxon>Chromadorea</taxon>
        <taxon>Rhabditida</taxon>
        <taxon>Tylenchina</taxon>
        <taxon>Panagrolaimomorpha</taxon>
        <taxon>Panagrolaimoidea</taxon>
        <taxon>Panagrolaimidae</taxon>
        <taxon>Panagrolaimus</taxon>
    </lineage>
</organism>